<dbReference type="AlphaFoldDB" id="A0A2U1AV04"/>
<dbReference type="RefSeq" id="WP_116543989.1">
    <property type="nucleotide sequence ID" value="NZ_QEKI01000008.1"/>
</dbReference>
<keyword evidence="3" id="KW-1185">Reference proteome</keyword>
<keyword evidence="1" id="KW-0812">Transmembrane</keyword>
<keyword evidence="1" id="KW-0472">Membrane</keyword>
<feature type="transmembrane region" description="Helical" evidence="1">
    <location>
        <begin position="158"/>
        <end position="180"/>
    </location>
</feature>
<feature type="transmembrane region" description="Helical" evidence="1">
    <location>
        <begin position="12"/>
        <end position="35"/>
    </location>
</feature>
<name>A0A2U1AV04_9BACT</name>
<gene>
    <name evidence="2" type="ORF">C8E01_108163</name>
</gene>
<evidence type="ECO:0008006" key="4">
    <source>
        <dbReference type="Google" id="ProtNLM"/>
    </source>
</evidence>
<evidence type="ECO:0000256" key="1">
    <source>
        <dbReference type="SAM" id="Phobius"/>
    </source>
</evidence>
<evidence type="ECO:0000313" key="3">
    <source>
        <dbReference type="Proteomes" id="UP000245466"/>
    </source>
</evidence>
<accession>A0A2U1AV04</accession>
<comment type="caution">
    <text evidence="2">The sequence shown here is derived from an EMBL/GenBank/DDBJ whole genome shotgun (WGS) entry which is preliminary data.</text>
</comment>
<reference evidence="2 3" key="1">
    <citation type="submission" date="2018-04" db="EMBL/GenBank/DDBJ databases">
        <title>Genomic Encyclopedia of Type Strains, Phase IV (KMG-IV): sequencing the most valuable type-strain genomes for metagenomic binning, comparative biology and taxonomic classification.</title>
        <authorList>
            <person name="Goeker M."/>
        </authorList>
    </citation>
    <scope>NUCLEOTIDE SEQUENCE [LARGE SCALE GENOMIC DNA]</scope>
    <source>
        <strain evidence="2 3">DSM 100231</strain>
    </source>
</reference>
<evidence type="ECO:0000313" key="2">
    <source>
        <dbReference type="EMBL" id="PVY40269.1"/>
    </source>
</evidence>
<keyword evidence="1" id="KW-1133">Transmembrane helix</keyword>
<organism evidence="2 3">
    <name type="scientific">Pontibacter virosus</name>
    <dbReference type="NCBI Taxonomy" id="1765052"/>
    <lineage>
        <taxon>Bacteria</taxon>
        <taxon>Pseudomonadati</taxon>
        <taxon>Bacteroidota</taxon>
        <taxon>Cytophagia</taxon>
        <taxon>Cytophagales</taxon>
        <taxon>Hymenobacteraceae</taxon>
        <taxon>Pontibacter</taxon>
    </lineage>
</organism>
<dbReference type="Proteomes" id="UP000245466">
    <property type="component" value="Unassembled WGS sequence"/>
</dbReference>
<feature type="transmembrane region" description="Helical" evidence="1">
    <location>
        <begin position="41"/>
        <end position="61"/>
    </location>
</feature>
<dbReference type="EMBL" id="QEKI01000008">
    <property type="protein sequence ID" value="PVY40269.1"/>
    <property type="molecule type" value="Genomic_DNA"/>
</dbReference>
<dbReference type="OrthoDB" id="9835254at2"/>
<sequence length="184" mass="21658">MKRDKKYKLKLSFPYEAIMALLFFSFMVLVCLWQYSIKGEVEYLVIGSGGFIILCFFGWLFNENYKSLVIGGEALTVKYWLWFNSITIKKQDVKGYKIKETYTRHGLDYHIILVPLKGKEITFIRDSYANYERLEFYFKKVGVHYIGTENINSPYKHVLAMITIWGTAISAMLFFLLQLFKLGK</sequence>
<proteinExistence type="predicted"/>
<protein>
    <recommendedName>
        <fullName evidence="4">PH (Pleckstrin Homology) domain-containing protein</fullName>
    </recommendedName>
</protein>